<comment type="caution">
    <text evidence="1">The sequence shown here is derived from an EMBL/GenBank/DDBJ whole genome shotgun (WGS) entry which is preliminary data.</text>
</comment>
<evidence type="ECO:0000313" key="1">
    <source>
        <dbReference type="EMBL" id="KAK3728864.1"/>
    </source>
</evidence>
<reference evidence="1" key="1">
    <citation type="journal article" date="2023" name="G3 (Bethesda)">
        <title>A reference genome for the long-term kleptoplast-retaining sea slug Elysia crispata morphotype clarki.</title>
        <authorList>
            <person name="Eastman K.E."/>
            <person name="Pendleton A.L."/>
            <person name="Shaikh M.A."/>
            <person name="Suttiyut T."/>
            <person name="Ogas R."/>
            <person name="Tomko P."/>
            <person name="Gavelis G."/>
            <person name="Widhalm J.R."/>
            <person name="Wisecaver J.H."/>
        </authorList>
    </citation>
    <scope>NUCLEOTIDE SEQUENCE</scope>
    <source>
        <strain evidence="1">ECLA1</strain>
    </source>
</reference>
<dbReference type="AlphaFoldDB" id="A0AAE1CQI2"/>
<gene>
    <name evidence="1" type="ORF">RRG08_014281</name>
</gene>
<keyword evidence="2" id="KW-1185">Reference proteome</keyword>
<dbReference type="Proteomes" id="UP001283361">
    <property type="component" value="Unassembled WGS sequence"/>
</dbReference>
<organism evidence="1 2">
    <name type="scientific">Elysia crispata</name>
    <name type="common">lettuce slug</name>
    <dbReference type="NCBI Taxonomy" id="231223"/>
    <lineage>
        <taxon>Eukaryota</taxon>
        <taxon>Metazoa</taxon>
        <taxon>Spiralia</taxon>
        <taxon>Lophotrochozoa</taxon>
        <taxon>Mollusca</taxon>
        <taxon>Gastropoda</taxon>
        <taxon>Heterobranchia</taxon>
        <taxon>Euthyneura</taxon>
        <taxon>Panpulmonata</taxon>
        <taxon>Sacoglossa</taxon>
        <taxon>Placobranchoidea</taxon>
        <taxon>Plakobranchidae</taxon>
        <taxon>Elysia</taxon>
    </lineage>
</organism>
<name>A0AAE1CQI2_9GAST</name>
<evidence type="ECO:0000313" key="2">
    <source>
        <dbReference type="Proteomes" id="UP001283361"/>
    </source>
</evidence>
<sequence>MNPWSILLRPSFSPMTRVTDMSWKVRGLQVVTRIFLRKPESHVKSFSGLLMGPGEICSEVYTEVSIDHVIRGDITAADGYRAEG</sequence>
<accession>A0AAE1CQI2</accession>
<protein>
    <submittedName>
        <fullName evidence="1">Uncharacterized protein</fullName>
    </submittedName>
</protein>
<proteinExistence type="predicted"/>
<dbReference type="EMBL" id="JAWDGP010007171">
    <property type="protein sequence ID" value="KAK3728864.1"/>
    <property type="molecule type" value="Genomic_DNA"/>
</dbReference>